<gene>
    <name evidence="1" type="ORF">HLH33_13040</name>
</gene>
<dbReference type="Proteomes" id="UP000550787">
    <property type="component" value="Unassembled WGS sequence"/>
</dbReference>
<sequence>MTVSSLRQFAFMQAVRLLELGAIGGFGPKDTENGVFSAAERIVAFLGDDAVHVGGAPVVGQEVGLPPVADDAAADWAEMSDQRKAEVEAFRERNKGPRADTPALDPTVVDAAWRNSRKADVATDAASGPGVGRTDFDWIAPTPDEIEEFRRLSPAQRVEKINGLLGLLRILREAGGVGNQGTYIVMIGGHPVCIEGDRIPVDVLDVIVPGIAQFRSGK</sequence>
<evidence type="ECO:0000313" key="1">
    <source>
        <dbReference type="EMBL" id="MBB2157225.1"/>
    </source>
</evidence>
<dbReference type="AlphaFoldDB" id="A0A7W4I6L3"/>
<dbReference type="RefSeq" id="WP_183116102.1">
    <property type="nucleotide sequence ID" value="NZ_JABEQG010000026.1"/>
</dbReference>
<organism evidence="1 2">
    <name type="scientific">Gluconacetobacter diazotrophicus</name>
    <name type="common">Acetobacter diazotrophicus</name>
    <dbReference type="NCBI Taxonomy" id="33996"/>
    <lineage>
        <taxon>Bacteria</taxon>
        <taxon>Pseudomonadati</taxon>
        <taxon>Pseudomonadota</taxon>
        <taxon>Alphaproteobacteria</taxon>
        <taxon>Acetobacterales</taxon>
        <taxon>Acetobacteraceae</taxon>
        <taxon>Gluconacetobacter</taxon>
    </lineage>
</organism>
<comment type="caution">
    <text evidence="1">The sequence shown here is derived from an EMBL/GenBank/DDBJ whole genome shotgun (WGS) entry which is preliminary data.</text>
</comment>
<proteinExistence type="predicted"/>
<accession>A0A7W4I6L3</accession>
<name>A0A7W4I6L3_GLUDI</name>
<reference evidence="1 2" key="1">
    <citation type="submission" date="2020-04" db="EMBL/GenBank/DDBJ databases">
        <title>Description of novel Gluconacetobacter.</title>
        <authorList>
            <person name="Sombolestani A."/>
        </authorList>
    </citation>
    <scope>NUCLEOTIDE SEQUENCE [LARGE SCALE GENOMIC DNA]</scope>
    <source>
        <strain evidence="1 2">LMG 7603</strain>
    </source>
</reference>
<protein>
    <submittedName>
        <fullName evidence="1">Uncharacterized protein</fullName>
    </submittedName>
</protein>
<dbReference type="EMBL" id="JABEQG010000026">
    <property type="protein sequence ID" value="MBB2157225.1"/>
    <property type="molecule type" value="Genomic_DNA"/>
</dbReference>
<evidence type="ECO:0000313" key="2">
    <source>
        <dbReference type="Proteomes" id="UP000550787"/>
    </source>
</evidence>